<sequence length="303" mass="32354">MTSETPVWLITATSNGFGKGIAELALARGHRVIATARNTAKIAGLKESGASTLALDVTWPLPQIKETVKEAQKIHGSIDILVNAAGYILEGAVEETSPEETLATFNTNVLGMLNVTRAVLPYMRAQRSGVMAIFGSLGSWTGGAGFANYAATKWSCSAIAESLRPELEGLGITATVIEPGYFRSNFLSSDAKVKSEVEIQDYTDTATGEVRRLLAQVGGNQPGDVKKGCEVIVDVLTGSGETGKKGIPPRLVLGSDCQETIREKCRATLALLDEWKDISYSTDYAKGQRVPERCPGTVFIILQ</sequence>
<dbReference type="GO" id="GO:0016491">
    <property type="term" value="F:oxidoreductase activity"/>
    <property type="evidence" value="ECO:0007669"/>
    <property type="project" value="UniProtKB-KW"/>
</dbReference>
<reference evidence="3" key="1">
    <citation type="journal article" date="2020" name="Stud. Mycol.">
        <title>101 Dothideomycetes genomes: a test case for predicting lifestyles and emergence of pathogens.</title>
        <authorList>
            <person name="Haridas S."/>
            <person name="Albert R."/>
            <person name="Binder M."/>
            <person name="Bloem J."/>
            <person name="Labutti K."/>
            <person name="Salamov A."/>
            <person name="Andreopoulos B."/>
            <person name="Baker S."/>
            <person name="Barry K."/>
            <person name="Bills G."/>
            <person name="Bluhm B."/>
            <person name="Cannon C."/>
            <person name="Castanera R."/>
            <person name="Culley D."/>
            <person name="Daum C."/>
            <person name="Ezra D."/>
            <person name="Gonzalez J."/>
            <person name="Henrissat B."/>
            <person name="Kuo A."/>
            <person name="Liang C."/>
            <person name="Lipzen A."/>
            <person name="Lutzoni F."/>
            <person name="Magnuson J."/>
            <person name="Mondo S."/>
            <person name="Nolan M."/>
            <person name="Ohm R."/>
            <person name="Pangilinan J."/>
            <person name="Park H.-J."/>
            <person name="Ramirez L."/>
            <person name="Alfaro M."/>
            <person name="Sun H."/>
            <person name="Tritt A."/>
            <person name="Yoshinaga Y."/>
            <person name="Zwiers L.-H."/>
            <person name="Turgeon B."/>
            <person name="Goodwin S."/>
            <person name="Spatafora J."/>
            <person name="Crous P."/>
            <person name="Grigoriev I."/>
        </authorList>
    </citation>
    <scope>NUCLEOTIDE SEQUENCE</scope>
    <source>
        <strain evidence="3">CBS 121739</strain>
    </source>
</reference>
<gene>
    <name evidence="3" type="ORF">EJ05DRAFT_492934</name>
</gene>
<evidence type="ECO:0000256" key="2">
    <source>
        <dbReference type="ARBA" id="ARBA00023002"/>
    </source>
</evidence>
<dbReference type="OrthoDB" id="1274115at2759"/>
<dbReference type="EMBL" id="ML996572">
    <property type="protein sequence ID" value="KAF2757863.1"/>
    <property type="molecule type" value="Genomic_DNA"/>
</dbReference>
<evidence type="ECO:0000313" key="4">
    <source>
        <dbReference type="Proteomes" id="UP000799437"/>
    </source>
</evidence>
<dbReference type="InterPro" id="IPR002347">
    <property type="entry name" value="SDR_fam"/>
</dbReference>
<keyword evidence="2" id="KW-0560">Oxidoreductase</keyword>
<dbReference type="Pfam" id="PF00106">
    <property type="entry name" value="adh_short"/>
    <property type="match status" value="1"/>
</dbReference>
<dbReference type="SUPFAM" id="SSF51735">
    <property type="entry name" value="NAD(P)-binding Rossmann-fold domains"/>
    <property type="match status" value="1"/>
</dbReference>
<evidence type="ECO:0000313" key="3">
    <source>
        <dbReference type="EMBL" id="KAF2757863.1"/>
    </source>
</evidence>
<keyword evidence="4" id="KW-1185">Reference proteome</keyword>
<dbReference type="InterPro" id="IPR051911">
    <property type="entry name" value="SDR_oxidoreductase"/>
</dbReference>
<dbReference type="Proteomes" id="UP000799437">
    <property type="component" value="Unassembled WGS sequence"/>
</dbReference>
<dbReference type="RefSeq" id="XP_033600314.1">
    <property type="nucleotide sequence ID" value="XM_033746075.1"/>
</dbReference>
<evidence type="ECO:0000256" key="1">
    <source>
        <dbReference type="ARBA" id="ARBA00006484"/>
    </source>
</evidence>
<dbReference type="Gene3D" id="3.40.50.720">
    <property type="entry name" value="NAD(P)-binding Rossmann-like Domain"/>
    <property type="match status" value="1"/>
</dbReference>
<proteinExistence type="inferred from homology"/>
<dbReference type="CDD" id="cd05374">
    <property type="entry name" value="17beta-HSD-like_SDR_c"/>
    <property type="match status" value="1"/>
</dbReference>
<name>A0A6A6W5I4_9PEZI</name>
<comment type="similarity">
    <text evidence="1">Belongs to the short-chain dehydrogenases/reductases (SDR) family.</text>
</comment>
<dbReference type="GeneID" id="54487129"/>
<dbReference type="PANTHER" id="PTHR43976">
    <property type="entry name" value="SHORT CHAIN DEHYDROGENASE"/>
    <property type="match status" value="1"/>
</dbReference>
<accession>A0A6A6W5I4</accession>
<dbReference type="AlphaFoldDB" id="A0A6A6W5I4"/>
<dbReference type="InterPro" id="IPR036291">
    <property type="entry name" value="NAD(P)-bd_dom_sf"/>
</dbReference>
<protein>
    <submittedName>
        <fullName evidence="3">NAD(P)-binding protein</fullName>
    </submittedName>
</protein>
<dbReference type="PANTHER" id="PTHR43976:SF16">
    <property type="entry name" value="SHORT-CHAIN DEHYDROGENASE_REDUCTASE FAMILY PROTEIN"/>
    <property type="match status" value="1"/>
</dbReference>
<dbReference type="PRINTS" id="PR00081">
    <property type="entry name" value="GDHRDH"/>
</dbReference>
<organism evidence="3 4">
    <name type="scientific">Pseudovirgaria hyperparasitica</name>
    <dbReference type="NCBI Taxonomy" id="470096"/>
    <lineage>
        <taxon>Eukaryota</taxon>
        <taxon>Fungi</taxon>
        <taxon>Dikarya</taxon>
        <taxon>Ascomycota</taxon>
        <taxon>Pezizomycotina</taxon>
        <taxon>Dothideomycetes</taxon>
        <taxon>Dothideomycetes incertae sedis</taxon>
        <taxon>Acrospermales</taxon>
        <taxon>Acrospermaceae</taxon>
        <taxon>Pseudovirgaria</taxon>
    </lineage>
</organism>